<gene>
    <name evidence="2" type="ORF">Ato02nite_065710</name>
</gene>
<evidence type="ECO:0000313" key="3">
    <source>
        <dbReference type="Proteomes" id="UP000677082"/>
    </source>
</evidence>
<evidence type="ECO:0000313" key="2">
    <source>
        <dbReference type="EMBL" id="GIM94778.1"/>
    </source>
</evidence>
<accession>A0A919TFP6</accession>
<sequence length="159" mass="16039">MAACSSGGEKDTPTPAGTASAASIGPARDIECTQGEAHVLTTFAPGADDLTIGSISWPGLLTWASTDPASPDGNHKIGPVVRAGKVVTVSAADGEAILRYGQGWGYSPAPAVTFHACADADTAYIGGFHVPGRRCVPLTVTEPGKPPTRVTVSFFAGAC</sequence>
<organism evidence="2 3">
    <name type="scientific">Paractinoplanes toevensis</name>
    <dbReference type="NCBI Taxonomy" id="571911"/>
    <lineage>
        <taxon>Bacteria</taxon>
        <taxon>Bacillati</taxon>
        <taxon>Actinomycetota</taxon>
        <taxon>Actinomycetes</taxon>
        <taxon>Micromonosporales</taxon>
        <taxon>Micromonosporaceae</taxon>
        <taxon>Paractinoplanes</taxon>
    </lineage>
</organism>
<name>A0A919TFP6_9ACTN</name>
<proteinExistence type="predicted"/>
<feature type="compositionally biased region" description="Low complexity" evidence="1">
    <location>
        <begin position="13"/>
        <end position="23"/>
    </location>
</feature>
<protein>
    <submittedName>
        <fullName evidence="2">Uncharacterized protein</fullName>
    </submittedName>
</protein>
<dbReference type="AlphaFoldDB" id="A0A919TFP6"/>
<feature type="region of interest" description="Disordered" evidence="1">
    <location>
        <begin position="1"/>
        <end position="23"/>
    </location>
</feature>
<keyword evidence="3" id="KW-1185">Reference proteome</keyword>
<reference evidence="2 3" key="1">
    <citation type="submission" date="2021-03" db="EMBL/GenBank/DDBJ databases">
        <title>Whole genome shotgun sequence of Actinoplanes toevensis NBRC 105298.</title>
        <authorList>
            <person name="Komaki H."/>
            <person name="Tamura T."/>
        </authorList>
    </citation>
    <scope>NUCLEOTIDE SEQUENCE [LARGE SCALE GENOMIC DNA]</scope>
    <source>
        <strain evidence="2 3">NBRC 105298</strain>
    </source>
</reference>
<comment type="caution">
    <text evidence="2">The sequence shown here is derived from an EMBL/GenBank/DDBJ whole genome shotgun (WGS) entry which is preliminary data.</text>
</comment>
<dbReference type="EMBL" id="BOQN01000085">
    <property type="protein sequence ID" value="GIM94778.1"/>
    <property type="molecule type" value="Genomic_DNA"/>
</dbReference>
<dbReference type="Proteomes" id="UP000677082">
    <property type="component" value="Unassembled WGS sequence"/>
</dbReference>
<evidence type="ECO:0000256" key="1">
    <source>
        <dbReference type="SAM" id="MobiDB-lite"/>
    </source>
</evidence>